<keyword evidence="12" id="KW-1185">Reference proteome</keyword>
<dbReference type="InterPro" id="IPR036986">
    <property type="entry name" value="S4_RNA-bd_sf"/>
</dbReference>
<sequence length="320" mass="36890">MIPVSEFDKVQFREIDAAHEGQRIDNYLFSQLKGVPKSRVYRILRKGEVRVNKKRVKAEYKLQNGDSLRIPPIKVAEKTADENIHKFERVKELEAQILHETNQYILLNKPSGMAVHGGSGLSFGVIEALRALRPKEKFLELVHRLDRDTSGCLLIAKRRSYLTHFHELLRTKKMRKEYIAIVCGDWDNHQNRVTAPLKKNQPKSGERYVTVDNEGKASETGFKCLKRFGDYSLIKAMPMTGRTHQIRVHAQFAGCPLLGDDKYSETNEHRELLGSLKLKTFLLHAQKLSFTTPDSDKIVTFEAPLSQTFENTIEYLRQRK</sequence>
<dbReference type="PROSITE" id="PS01129">
    <property type="entry name" value="PSI_RLU"/>
    <property type="match status" value="1"/>
</dbReference>
<dbReference type="EC" id="5.4.99.-" evidence="9"/>
<evidence type="ECO:0000256" key="4">
    <source>
        <dbReference type="ARBA" id="ARBA00022552"/>
    </source>
</evidence>
<dbReference type="Pfam" id="PF01479">
    <property type="entry name" value="S4"/>
    <property type="match status" value="1"/>
</dbReference>
<dbReference type="InterPro" id="IPR006225">
    <property type="entry name" value="PsdUridine_synth_RluC/D"/>
</dbReference>
<reference evidence="11 12" key="1">
    <citation type="submission" date="2019-07" db="EMBL/GenBank/DDBJ databases">
        <title>Draft genome for Aliikangiella sp. M105.</title>
        <authorList>
            <person name="Wang G."/>
        </authorList>
    </citation>
    <scope>NUCLEOTIDE SEQUENCE [LARGE SCALE GENOMIC DNA]</scope>
    <source>
        <strain evidence="11 12">M105</strain>
    </source>
</reference>
<evidence type="ECO:0000256" key="3">
    <source>
        <dbReference type="ARBA" id="ARBA00010876"/>
    </source>
</evidence>
<organism evidence="11 12">
    <name type="scientific">Aliikangiella coralliicola</name>
    <dbReference type="NCBI Taxonomy" id="2592383"/>
    <lineage>
        <taxon>Bacteria</taxon>
        <taxon>Pseudomonadati</taxon>
        <taxon>Pseudomonadota</taxon>
        <taxon>Gammaproteobacteria</taxon>
        <taxon>Oceanospirillales</taxon>
        <taxon>Pleioneaceae</taxon>
        <taxon>Aliikangiella</taxon>
    </lineage>
</organism>
<evidence type="ECO:0000256" key="2">
    <source>
        <dbReference type="ARBA" id="ARBA00002876"/>
    </source>
</evidence>
<dbReference type="NCBIfam" id="NF008249">
    <property type="entry name" value="PRK11025.1"/>
    <property type="match status" value="1"/>
</dbReference>
<comment type="catalytic activity">
    <reaction evidence="1">
        <text>uridine(955/2504/2580) in 23S rRNA = pseudouridine(955/2504/2580) in 23S rRNA</text>
        <dbReference type="Rhea" id="RHEA:42528"/>
        <dbReference type="Rhea" id="RHEA-COMP:10099"/>
        <dbReference type="Rhea" id="RHEA-COMP:10100"/>
        <dbReference type="ChEBI" id="CHEBI:65314"/>
        <dbReference type="ChEBI" id="CHEBI:65315"/>
        <dbReference type="EC" id="5.4.99.24"/>
    </reaction>
</comment>
<dbReference type="GO" id="GO:0003723">
    <property type="term" value="F:RNA binding"/>
    <property type="evidence" value="ECO:0007669"/>
    <property type="project" value="UniProtKB-KW"/>
</dbReference>
<evidence type="ECO:0000256" key="7">
    <source>
        <dbReference type="PIRSR" id="PIRSR606225-1"/>
    </source>
</evidence>
<proteinExistence type="inferred from homology"/>
<feature type="domain" description="RNA-binding S4" evidence="10">
    <location>
        <begin position="22"/>
        <end position="85"/>
    </location>
</feature>
<comment type="catalytic activity">
    <reaction evidence="9">
        <text>a uridine in RNA = a pseudouridine in RNA</text>
        <dbReference type="Rhea" id="RHEA:48348"/>
        <dbReference type="Rhea" id="RHEA-COMP:12068"/>
        <dbReference type="Rhea" id="RHEA-COMP:12069"/>
        <dbReference type="ChEBI" id="CHEBI:65314"/>
        <dbReference type="ChEBI" id="CHEBI:65315"/>
    </reaction>
</comment>
<dbReference type="CDD" id="cd00165">
    <property type="entry name" value="S4"/>
    <property type="match status" value="1"/>
</dbReference>
<dbReference type="AlphaFoldDB" id="A0A545UD37"/>
<dbReference type="PANTHER" id="PTHR21600:SF92">
    <property type="entry name" value="RIBOSOMAL LARGE SUBUNIT PSEUDOURIDINE SYNTHASE C"/>
    <property type="match status" value="1"/>
</dbReference>
<comment type="caution">
    <text evidence="11">The sequence shown here is derived from an EMBL/GenBank/DDBJ whole genome shotgun (WGS) entry which is preliminary data.</text>
</comment>
<gene>
    <name evidence="11" type="primary">rluC</name>
    <name evidence="11" type="ORF">FLL46_13105</name>
</gene>
<dbReference type="OrthoDB" id="9807829at2"/>
<evidence type="ECO:0000256" key="9">
    <source>
        <dbReference type="RuleBase" id="RU362028"/>
    </source>
</evidence>
<dbReference type="PANTHER" id="PTHR21600">
    <property type="entry name" value="MITOCHONDRIAL RNA PSEUDOURIDINE SYNTHASE"/>
    <property type="match status" value="1"/>
</dbReference>
<dbReference type="PROSITE" id="PS50889">
    <property type="entry name" value="S4"/>
    <property type="match status" value="1"/>
</dbReference>
<protein>
    <recommendedName>
        <fullName evidence="9">Pseudouridine synthase</fullName>
        <ecNumber evidence="9">5.4.99.-</ecNumber>
    </recommendedName>
</protein>
<dbReference type="Proteomes" id="UP000315439">
    <property type="component" value="Unassembled WGS sequence"/>
</dbReference>
<dbReference type="GO" id="GO:0000455">
    <property type="term" value="P:enzyme-directed rRNA pseudouridine synthesis"/>
    <property type="evidence" value="ECO:0007669"/>
    <property type="project" value="UniProtKB-ARBA"/>
</dbReference>
<name>A0A545UD37_9GAMM</name>
<feature type="active site" evidence="7">
    <location>
        <position position="146"/>
    </location>
</feature>
<dbReference type="Gene3D" id="3.30.2350.10">
    <property type="entry name" value="Pseudouridine synthase"/>
    <property type="match status" value="1"/>
</dbReference>
<keyword evidence="4" id="KW-0698">rRNA processing</keyword>
<evidence type="ECO:0000256" key="8">
    <source>
        <dbReference type="PROSITE-ProRule" id="PRU00182"/>
    </source>
</evidence>
<evidence type="ECO:0000256" key="1">
    <source>
        <dbReference type="ARBA" id="ARBA00000381"/>
    </source>
</evidence>
<dbReference type="InterPro" id="IPR006224">
    <property type="entry name" value="PsdUridine_synth_RluA-like_CS"/>
</dbReference>
<dbReference type="CDD" id="cd02869">
    <property type="entry name" value="PseudoU_synth_RluA_like"/>
    <property type="match status" value="1"/>
</dbReference>
<dbReference type="InterPro" id="IPR020103">
    <property type="entry name" value="PsdUridine_synth_cat_dom_sf"/>
</dbReference>
<dbReference type="SMART" id="SM00363">
    <property type="entry name" value="S4"/>
    <property type="match status" value="1"/>
</dbReference>
<evidence type="ECO:0000256" key="6">
    <source>
        <dbReference type="ARBA" id="ARBA00023235"/>
    </source>
</evidence>
<dbReference type="EMBL" id="VIKS01000008">
    <property type="protein sequence ID" value="TQV87379.1"/>
    <property type="molecule type" value="Genomic_DNA"/>
</dbReference>
<keyword evidence="5 8" id="KW-0694">RNA-binding</keyword>
<evidence type="ECO:0000256" key="5">
    <source>
        <dbReference type="ARBA" id="ARBA00022884"/>
    </source>
</evidence>
<evidence type="ECO:0000313" key="12">
    <source>
        <dbReference type="Proteomes" id="UP000315439"/>
    </source>
</evidence>
<dbReference type="SUPFAM" id="SSF55174">
    <property type="entry name" value="Alpha-L RNA-binding motif"/>
    <property type="match status" value="1"/>
</dbReference>
<dbReference type="InterPro" id="IPR002942">
    <property type="entry name" value="S4_RNA-bd"/>
</dbReference>
<comment type="similarity">
    <text evidence="3 9">Belongs to the pseudouridine synthase RluA family.</text>
</comment>
<dbReference type="Pfam" id="PF00849">
    <property type="entry name" value="PseudoU_synth_2"/>
    <property type="match status" value="1"/>
</dbReference>
<evidence type="ECO:0000313" key="11">
    <source>
        <dbReference type="EMBL" id="TQV87379.1"/>
    </source>
</evidence>
<dbReference type="InterPro" id="IPR006145">
    <property type="entry name" value="PsdUridine_synth_RsuA/RluA"/>
</dbReference>
<evidence type="ECO:0000259" key="10">
    <source>
        <dbReference type="SMART" id="SM00363"/>
    </source>
</evidence>
<keyword evidence="6 9" id="KW-0413">Isomerase</keyword>
<dbReference type="SUPFAM" id="SSF55120">
    <property type="entry name" value="Pseudouridine synthase"/>
    <property type="match status" value="1"/>
</dbReference>
<dbReference type="InterPro" id="IPR050188">
    <property type="entry name" value="RluA_PseudoU_synthase"/>
</dbReference>
<accession>A0A545UD37</accession>
<comment type="function">
    <text evidence="2">Responsible for synthesis of pseudouridine from uracil at positions 955, 2504 and 2580 in 23S ribosomal RNA.</text>
</comment>
<dbReference type="Gene3D" id="3.10.290.10">
    <property type="entry name" value="RNA-binding S4 domain"/>
    <property type="match status" value="1"/>
</dbReference>
<dbReference type="NCBIfam" id="TIGR00005">
    <property type="entry name" value="rluA_subfam"/>
    <property type="match status" value="1"/>
</dbReference>
<dbReference type="GO" id="GO:0160141">
    <property type="term" value="F:23S rRNA pseudouridine(955/2504/2580) synthase activity"/>
    <property type="evidence" value="ECO:0007669"/>
    <property type="project" value="UniProtKB-EC"/>
</dbReference>